<evidence type="ECO:0000256" key="3">
    <source>
        <dbReference type="ARBA" id="ARBA00022679"/>
    </source>
</evidence>
<dbReference type="PROSITE" id="PS50880">
    <property type="entry name" value="TOPRIM"/>
    <property type="match status" value="1"/>
</dbReference>
<evidence type="ECO:0000256" key="2">
    <source>
        <dbReference type="ARBA" id="ARBA00022515"/>
    </source>
</evidence>
<dbReference type="Gene3D" id="3.40.1360.10">
    <property type="match status" value="1"/>
</dbReference>
<comment type="similarity">
    <text evidence="12 13">Belongs to the DnaG primase family.</text>
</comment>
<comment type="function">
    <text evidence="12 13">RNA polymerase that catalyzes the synthesis of short RNA molecules used as primers for DNA polymerase during DNA replication.</text>
</comment>
<keyword evidence="11 12" id="KW-0804">Transcription</keyword>
<dbReference type="EC" id="2.7.7.101" evidence="12"/>
<keyword evidence="8 13" id="KW-0862">Zinc</keyword>
<dbReference type="FunFam" id="3.40.1360.10:FF:000002">
    <property type="entry name" value="DNA primase"/>
    <property type="match status" value="1"/>
</dbReference>
<dbReference type="Gene3D" id="3.90.580.10">
    <property type="entry name" value="Zinc finger, CHC2-type domain"/>
    <property type="match status" value="1"/>
</dbReference>
<dbReference type="GO" id="GO:0005737">
    <property type="term" value="C:cytoplasm"/>
    <property type="evidence" value="ECO:0007669"/>
    <property type="project" value="TreeGrafter"/>
</dbReference>
<dbReference type="InterPro" id="IPR030846">
    <property type="entry name" value="DnaG_bac"/>
</dbReference>
<dbReference type="GO" id="GO:0003677">
    <property type="term" value="F:DNA binding"/>
    <property type="evidence" value="ECO:0007669"/>
    <property type="project" value="UniProtKB-KW"/>
</dbReference>
<dbReference type="AlphaFoldDB" id="A0A7C9VJJ8"/>
<dbReference type="InterPro" id="IPR006171">
    <property type="entry name" value="TOPRIM_dom"/>
</dbReference>
<dbReference type="GO" id="GO:0008270">
    <property type="term" value="F:zinc ion binding"/>
    <property type="evidence" value="ECO:0007669"/>
    <property type="project" value="UniProtKB-KW"/>
</dbReference>
<sequence length="677" mass="73879">MRFTPQFLEELRARLPVSEVVGKRVKLKRAGKEYKGLSPFKQEKTPSFTVNDQKGFYHCFASGKHGNIFDFIMETEGLGFIEAVEVAASQAGMPLPAVTPDAARHEQRRKTLYDVMDLAAKFFADTLASRNGAKARGYLGDRAISPATQLQFRLGYAPGERFALKEHLGGLGIPVEDMVEAGLLIAGDDIPVPYDRFRDRVMFPITDARGRVIAFGGRALEKDVPAKYLNSPETPLFHKGDNLYNLATARQAAHDGAQLIVAEGYVDVIALVTTGFPGAVAPLGTALTENQLALLWKMADEPILCFDGDGAGQRAAFRAADLALPHLKPGKSLRVALLPEGQDPDDLARSGGRGAIEEVIAQAKPLADIVWSREIEGGSFATPERRAALEARIVELTNGIRDEVVRRYYKQDFSERLRNAFAPQGNYQGGYQGGARGGFRGPGQGGFGGESGRRFQQRAPFAPGGAGRSDARGGLSTGPRTINRSPYQVASPQLAGSSIMRGQRSSISRREALILQSLLNHPWLLHDHLEEITALELAHPEAHKLRAGIVTAFANYGPTNDLETERTRIRTWLTANGYDEQIQRVERALTTKSVWGAQAGAAAEDVLSTWHQLVVLHRQSHSLLRELKDAEQALGQDSSESNEAWLRDVKARLADVDGLDALIEGFGESSGRFQRSV</sequence>
<dbReference type="SMART" id="SM00400">
    <property type="entry name" value="ZnF_CHCC"/>
    <property type="match status" value="1"/>
</dbReference>
<dbReference type="PIRSF" id="PIRSF002811">
    <property type="entry name" value="DnaG"/>
    <property type="match status" value="1"/>
</dbReference>
<organism evidence="16 17">
    <name type="scientific">Candidatus Afipia apatlaquensis</name>
    <dbReference type="NCBI Taxonomy" id="2712852"/>
    <lineage>
        <taxon>Bacteria</taxon>
        <taxon>Pseudomonadati</taxon>
        <taxon>Pseudomonadota</taxon>
        <taxon>Alphaproteobacteria</taxon>
        <taxon>Hyphomicrobiales</taxon>
        <taxon>Nitrobacteraceae</taxon>
        <taxon>Afipia</taxon>
    </lineage>
</organism>
<dbReference type="GO" id="GO:0006269">
    <property type="term" value="P:DNA replication, synthesis of primer"/>
    <property type="evidence" value="ECO:0007669"/>
    <property type="project" value="UniProtKB-UniRule"/>
</dbReference>
<dbReference type="GO" id="GO:0003899">
    <property type="term" value="F:DNA-directed RNA polymerase activity"/>
    <property type="evidence" value="ECO:0007669"/>
    <property type="project" value="UniProtKB-UniRule"/>
</dbReference>
<evidence type="ECO:0000256" key="5">
    <source>
        <dbReference type="ARBA" id="ARBA00022705"/>
    </source>
</evidence>
<keyword evidence="9" id="KW-0460">Magnesium</keyword>
<evidence type="ECO:0000256" key="8">
    <source>
        <dbReference type="ARBA" id="ARBA00022833"/>
    </source>
</evidence>
<evidence type="ECO:0000256" key="11">
    <source>
        <dbReference type="ARBA" id="ARBA00023163"/>
    </source>
</evidence>
<feature type="domain" description="Toprim" evidence="15">
    <location>
        <begin position="257"/>
        <end position="339"/>
    </location>
</feature>
<dbReference type="GO" id="GO:0000428">
    <property type="term" value="C:DNA-directed RNA polymerase complex"/>
    <property type="evidence" value="ECO:0007669"/>
    <property type="project" value="UniProtKB-KW"/>
</dbReference>
<evidence type="ECO:0000256" key="4">
    <source>
        <dbReference type="ARBA" id="ARBA00022695"/>
    </source>
</evidence>
<evidence type="ECO:0000256" key="13">
    <source>
        <dbReference type="PIRNR" id="PIRNR002811"/>
    </source>
</evidence>
<keyword evidence="10 12" id="KW-0238">DNA-binding</keyword>
<dbReference type="InterPro" id="IPR006295">
    <property type="entry name" value="DNA_primase_DnaG"/>
</dbReference>
<dbReference type="Pfam" id="PF10410">
    <property type="entry name" value="DnaB_bind"/>
    <property type="match status" value="1"/>
</dbReference>
<evidence type="ECO:0000256" key="7">
    <source>
        <dbReference type="ARBA" id="ARBA00022771"/>
    </source>
</evidence>
<name>A0A7C9VJJ8_9BRAD</name>
<keyword evidence="5 12" id="KW-0235">DNA replication</keyword>
<dbReference type="Pfam" id="PF13662">
    <property type="entry name" value="Toprim_4"/>
    <property type="match status" value="1"/>
</dbReference>
<dbReference type="EMBL" id="JAAMRR010001606">
    <property type="protein sequence ID" value="NGX99527.1"/>
    <property type="molecule type" value="Genomic_DNA"/>
</dbReference>
<evidence type="ECO:0000313" key="16">
    <source>
        <dbReference type="EMBL" id="NGX99527.1"/>
    </source>
</evidence>
<dbReference type="HAMAP" id="MF_00974">
    <property type="entry name" value="DNA_primase_DnaG"/>
    <property type="match status" value="1"/>
</dbReference>
<keyword evidence="4 12" id="KW-0548">Nucleotidyltransferase</keyword>
<accession>A0A7C9VJJ8</accession>
<comment type="cofactor">
    <cofactor evidence="13">
        <name>Zn(2+)</name>
        <dbReference type="ChEBI" id="CHEBI:29105"/>
    </cofactor>
    <text evidence="13">Binds 1 zinc ion per monomer.</text>
</comment>
<dbReference type="Pfam" id="PF01807">
    <property type="entry name" value="Zn_ribbon_DnaG"/>
    <property type="match status" value="1"/>
</dbReference>
<comment type="caution">
    <text evidence="12">Lacks conserved residue(s) required for the propagation of feature annotation.</text>
</comment>
<proteinExistence type="inferred from homology"/>
<dbReference type="GO" id="GO:1990077">
    <property type="term" value="C:primosome complex"/>
    <property type="evidence" value="ECO:0007669"/>
    <property type="project" value="UniProtKB-KW"/>
</dbReference>
<dbReference type="PANTHER" id="PTHR30313">
    <property type="entry name" value="DNA PRIMASE"/>
    <property type="match status" value="1"/>
</dbReference>
<dbReference type="Proteomes" id="UP000480266">
    <property type="component" value="Unassembled WGS sequence"/>
</dbReference>
<keyword evidence="1 12" id="KW-0240">DNA-directed RNA polymerase</keyword>
<feature type="compositionally biased region" description="Gly residues" evidence="14">
    <location>
        <begin position="431"/>
        <end position="450"/>
    </location>
</feature>
<reference evidence="16" key="1">
    <citation type="submission" date="2020-02" db="EMBL/GenBank/DDBJ databases">
        <title>Draft genome sequence of Candidatus Afipia apatlaquensis IBT-C3, a potential strain for decolorization of textile dyes.</title>
        <authorList>
            <person name="Sanchez-Reyes A."/>
            <person name="Breton-Deval L."/>
            <person name="Mangelson H."/>
            <person name="Sanchez-Flores A."/>
        </authorList>
    </citation>
    <scope>NUCLEOTIDE SEQUENCE [LARGE SCALE GENOMIC DNA]</scope>
    <source>
        <strain evidence="16">IBT-C3</strain>
    </source>
</reference>
<gene>
    <name evidence="12" type="primary">dnaG</name>
    <name evidence="16" type="ORF">G4V63_31370</name>
</gene>
<feature type="region of interest" description="Disordered" evidence="14">
    <location>
        <begin position="431"/>
        <end position="495"/>
    </location>
</feature>
<dbReference type="InterPro" id="IPR013264">
    <property type="entry name" value="DNAG_N"/>
</dbReference>
<dbReference type="InterPro" id="IPR050219">
    <property type="entry name" value="DnaG_primase"/>
</dbReference>
<dbReference type="SUPFAM" id="SSF57783">
    <property type="entry name" value="Zinc beta-ribbon"/>
    <property type="match status" value="1"/>
</dbReference>
<dbReference type="InterPro" id="IPR019475">
    <property type="entry name" value="DNA_primase_DnaB-bd"/>
</dbReference>
<evidence type="ECO:0000259" key="15">
    <source>
        <dbReference type="PROSITE" id="PS50880"/>
    </source>
</evidence>
<evidence type="ECO:0000256" key="6">
    <source>
        <dbReference type="ARBA" id="ARBA00022723"/>
    </source>
</evidence>
<dbReference type="InterPro" id="IPR037068">
    <property type="entry name" value="DNA_primase_core_N_sf"/>
</dbReference>
<protein>
    <recommendedName>
        <fullName evidence="12 13">DNA primase</fullName>
        <ecNumber evidence="12">2.7.7.101</ecNumber>
    </recommendedName>
</protein>
<dbReference type="InterPro" id="IPR034151">
    <property type="entry name" value="TOPRIM_DnaG_bac"/>
</dbReference>
<dbReference type="PANTHER" id="PTHR30313:SF2">
    <property type="entry name" value="DNA PRIMASE"/>
    <property type="match status" value="1"/>
</dbReference>
<evidence type="ECO:0000256" key="12">
    <source>
        <dbReference type="HAMAP-Rule" id="MF_00974"/>
    </source>
</evidence>
<dbReference type="SUPFAM" id="SSF56731">
    <property type="entry name" value="DNA primase core"/>
    <property type="match status" value="1"/>
</dbReference>
<keyword evidence="17" id="KW-1185">Reference proteome</keyword>
<comment type="subunit">
    <text evidence="12">Monomer. Interacts with DnaB.</text>
</comment>
<dbReference type="CDD" id="cd03364">
    <property type="entry name" value="TOPRIM_DnaG_primases"/>
    <property type="match status" value="1"/>
</dbReference>
<keyword evidence="3 12" id="KW-0808">Transferase</keyword>
<dbReference type="InterPro" id="IPR002694">
    <property type="entry name" value="Znf_CHC2"/>
</dbReference>
<evidence type="ECO:0000256" key="1">
    <source>
        <dbReference type="ARBA" id="ARBA00022478"/>
    </source>
</evidence>
<evidence type="ECO:0000256" key="14">
    <source>
        <dbReference type="SAM" id="MobiDB-lite"/>
    </source>
</evidence>
<dbReference type="SMART" id="SM00493">
    <property type="entry name" value="TOPRIM"/>
    <property type="match status" value="1"/>
</dbReference>
<evidence type="ECO:0000256" key="9">
    <source>
        <dbReference type="ARBA" id="ARBA00022842"/>
    </source>
</evidence>
<keyword evidence="7" id="KW-0863">Zinc-finger</keyword>
<dbReference type="Gene3D" id="3.90.980.10">
    <property type="entry name" value="DNA primase, catalytic core, N-terminal domain"/>
    <property type="match status" value="1"/>
</dbReference>
<comment type="catalytic activity">
    <reaction evidence="12">
        <text>ssDNA + n NTP = ssDNA/pppN(pN)n-1 hybrid + (n-1) diphosphate.</text>
        <dbReference type="EC" id="2.7.7.101"/>
    </reaction>
</comment>
<comment type="caution">
    <text evidence="16">The sequence shown here is derived from an EMBL/GenBank/DDBJ whole genome shotgun (WGS) entry which is preliminary data.</text>
</comment>
<dbReference type="InterPro" id="IPR036977">
    <property type="entry name" value="DNA_primase_Znf_CHC2"/>
</dbReference>
<dbReference type="Pfam" id="PF08275">
    <property type="entry name" value="DNAG_N"/>
    <property type="match status" value="1"/>
</dbReference>
<feature type="compositionally biased region" description="Polar residues" evidence="14">
    <location>
        <begin position="478"/>
        <end position="495"/>
    </location>
</feature>
<dbReference type="FunFam" id="3.90.980.10:FF:000001">
    <property type="entry name" value="DNA primase"/>
    <property type="match status" value="1"/>
</dbReference>
<evidence type="ECO:0000256" key="10">
    <source>
        <dbReference type="ARBA" id="ARBA00023125"/>
    </source>
</evidence>
<dbReference type="NCBIfam" id="TIGR01391">
    <property type="entry name" value="dnaG"/>
    <property type="match status" value="1"/>
</dbReference>
<dbReference type="FunFam" id="3.90.580.10:FF:000001">
    <property type="entry name" value="DNA primase"/>
    <property type="match status" value="1"/>
</dbReference>
<keyword evidence="6 13" id="KW-0479">Metal-binding</keyword>
<evidence type="ECO:0000313" key="17">
    <source>
        <dbReference type="Proteomes" id="UP000480266"/>
    </source>
</evidence>
<keyword evidence="2 12" id="KW-0639">Primosome</keyword>